<evidence type="ECO:0000256" key="2">
    <source>
        <dbReference type="ARBA" id="ARBA00005336"/>
    </source>
</evidence>
<dbReference type="PANTHER" id="PTHR30480">
    <property type="entry name" value="BETA-HEXOSAMINIDASE-RELATED"/>
    <property type="match status" value="1"/>
</dbReference>
<proteinExistence type="inferred from homology"/>
<accession>A0A3P3DSD0</accession>
<dbReference type="GO" id="GO:0004563">
    <property type="term" value="F:beta-N-acetylhexosaminidase activity"/>
    <property type="evidence" value="ECO:0007669"/>
    <property type="project" value="UniProtKB-EC"/>
</dbReference>
<sequence length="330" mass="34828">MTLTAAILGLEGPVLLPDEAAFFRDANPWGFVLFARNIEDPAQLSRLTSDLRAALGRDAPIFIDQEGGRVQRLRAPHWHEYLPAIDQLGAGGPGFALRGRMMAAELRAVGIDGNFAPCADLAWPETHPFLRSRCMGGTAAEVARNAGAMAEGLLQGGVLPVIKHLPGHGRATQDSHKELPLIDVARAALEATDFAPFRALNQLPLAMTAHIVLPFLGDLPCTMNPDALRMMREDWGFQGAIMSDDIGMGALSGSIRERAGRSVAAGCDLVLHCNDDLAGFMAAAEGAGALTDAALARCDAALAARRSPEVVDFGGLRAELEALIAAQPGS</sequence>
<dbReference type="EC" id="3.2.1.52" evidence="3"/>
<dbReference type="InterPro" id="IPR001764">
    <property type="entry name" value="Glyco_hydro_3_N"/>
</dbReference>
<gene>
    <name evidence="7" type="ORF">EG244_05345</name>
</gene>
<keyword evidence="4 7" id="KW-0378">Hydrolase</keyword>
<dbReference type="InterPro" id="IPR050226">
    <property type="entry name" value="NagZ_Beta-hexosaminidase"/>
</dbReference>
<dbReference type="InterPro" id="IPR017853">
    <property type="entry name" value="GH"/>
</dbReference>
<dbReference type="Proteomes" id="UP000282125">
    <property type="component" value="Unassembled WGS sequence"/>
</dbReference>
<keyword evidence="5" id="KW-0326">Glycosidase</keyword>
<comment type="caution">
    <text evidence="7">The sequence shown here is derived from an EMBL/GenBank/DDBJ whole genome shotgun (WGS) entry which is preliminary data.</text>
</comment>
<comment type="catalytic activity">
    <reaction evidence="1">
        <text>Hydrolysis of terminal non-reducing N-acetyl-D-hexosamine residues in N-acetyl-beta-D-hexosaminides.</text>
        <dbReference type="EC" id="3.2.1.52"/>
    </reaction>
</comment>
<dbReference type="PANTHER" id="PTHR30480:SF13">
    <property type="entry name" value="BETA-HEXOSAMINIDASE"/>
    <property type="match status" value="1"/>
</dbReference>
<dbReference type="SUPFAM" id="SSF51445">
    <property type="entry name" value="(Trans)glycosidases"/>
    <property type="match status" value="1"/>
</dbReference>
<dbReference type="EMBL" id="RRAZ01000006">
    <property type="protein sequence ID" value="RRH76596.1"/>
    <property type="molecule type" value="Genomic_DNA"/>
</dbReference>
<evidence type="ECO:0000256" key="5">
    <source>
        <dbReference type="ARBA" id="ARBA00023295"/>
    </source>
</evidence>
<evidence type="ECO:0000256" key="4">
    <source>
        <dbReference type="ARBA" id="ARBA00022801"/>
    </source>
</evidence>
<protein>
    <recommendedName>
        <fullName evidence="3">beta-N-acetylhexosaminidase</fullName>
        <ecNumber evidence="3">3.2.1.52</ecNumber>
    </recommendedName>
</protein>
<evidence type="ECO:0000313" key="8">
    <source>
        <dbReference type="Proteomes" id="UP000282125"/>
    </source>
</evidence>
<evidence type="ECO:0000256" key="1">
    <source>
        <dbReference type="ARBA" id="ARBA00001231"/>
    </source>
</evidence>
<dbReference type="OrthoDB" id="9786661at2"/>
<reference evidence="7 8" key="1">
    <citation type="submission" date="2018-11" db="EMBL/GenBank/DDBJ databases">
        <title>Gemmobacter sp. nov., YIM 102744-1 draft genome.</title>
        <authorList>
            <person name="Li G."/>
            <person name="Jiang Y."/>
        </authorList>
    </citation>
    <scope>NUCLEOTIDE SEQUENCE [LARGE SCALE GENOMIC DNA]</scope>
    <source>
        <strain evidence="7 8">YIM 102744-1</strain>
    </source>
</reference>
<dbReference type="InterPro" id="IPR036962">
    <property type="entry name" value="Glyco_hydro_3_N_sf"/>
</dbReference>
<name>A0A3P3DSD0_9RHOB</name>
<feature type="domain" description="Glycoside hydrolase family 3 N-terminal" evidence="6">
    <location>
        <begin position="30"/>
        <end position="280"/>
    </location>
</feature>
<dbReference type="Pfam" id="PF00933">
    <property type="entry name" value="Glyco_hydro_3"/>
    <property type="match status" value="1"/>
</dbReference>
<dbReference type="GO" id="GO:0005975">
    <property type="term" value="P:carbohydrate metabolic process"/>
    <property type="evidence" value="ECO:0007669"/>
    <property type="project" value="InterPro"/>
</dbReference>
<keyword evidence="8" id="KW-1185">Reference proteome</keyword>
<comment type="similarity">
    <text evidence="2">Belongs to the glycosyl hydrolase 3 family.</text>
</comment>
<dbReference type="RefSeq" id="WP_124963983.1">
    <property type="nucleotide sequence ID" value="NZ_RRAZ01000006.1"/>
</dbReference>
<evidence type="ECO:0000313" key="7">
    <source>
        <dbReference type="EMBL" id="RRH76596.1"/>
    </source>
</evidence>
<dbReference type="AlphaFoldDB" id="A0A3P3DSD0"/>
<evidence type="ECO:0000256" key="3">
    <source>
        <dbReference type="ARBA" id="ARBA00012663"/>
    </source>
</evidence>
<evidence type="ECO:0000259" key="6">
    <source>
        <dbReference type="Pfam" id="PF00933"/>
    </source>
</evidence>
<dbReference type="Gene3D" id="3.20.20.300">
    <property type="entry name" value="Glycoside hydrolase, family 3, N-terminal domain"/>
    <property type="match status" value="1"/>
</dbReference>
<organism evidence="7 8">
    <name type="scientific">Falsigemmobacter faecalis</name>
    <dbReference type="NCBI Taxonomy" id="2488730"/>
    <lineage>
        <taxon>Bacteria</taxon>
        <taxon>Pseudomonadati</taxon>
        <taxon>Pseudomonadota</taxon>
        <taxon>Alphaproteobacteria</taxon>
        <taxon>Rhodobacterales</taxon>
        <taxon>Paracoccaceae</taxon>
        <taxon>Falsigemmobacter</taxon>
    </lineage>
</organism>
<dbReference type="GO" id="GO:0009254">
    <property type="term" value="P:peptidoglycan turnover"/>
    <property type="evidence" value="ECO:0007669"/>
    <property type="project" value="TreeGrafter"/>
</dbReference>